<protein>
    <submittedName>
        <fullName evidence="1">StmL</fullName>
    </submittedName>
</protein>
<dbReference type="EMBL" id="MG891745">
    <property type="protein sequence ID" value="AWH12919.1"/>
    <property type="molecule type" value="Genomic_DNA"/>
</dbReference>
<dbReference type="SUPFAM" id="SSF56112">
    <property type="entry name" value="Protein kinase-like (PK-like)"/>
    <property type="match status" value="1"/>
</dbReference>
<accession>A0A2S1P8M8</accession>
<evidence type="ECO:0000313" key="1">
    <source>
        <dbReference type="EMBL" id="AWH12919.1"/>
    </source>
</evidence>
<dbReference type="InterPro" id="IPR011009">
    <property type="entry name" value="Kinase-like_dom_sf"/>
</dbReference>
<proteinExistence type="predicted"/>
<dbReference type="Gene3D" id="3.90.1200.10">
    <property type="match status" value="1"/>
</dbReference>
<organism evidence="1">
    <name type="scientific">Streptomyces seoulensis</name>
    <dbReference type="NCBI Taxonomy" id="73044"/>
    <lineage>
        <taxon>Bacteria</taxon>
        <taxon>Bacillati</taxon>
        <taxon>Actinomycetota</taxon>
        <taxon>Actinomycetes</taxon>
        <taxon>Kitasatosporales</taxon>
        <taxon>Streptomycetaceae</taxon>
        <taxon>Streptomyces</taxon>
    </lineage>
</organism>
<name>A0A2S1P8M8_STRSO</name>
<dbReference type="AlphaFoldDB" id="A0A2S1P8M8"/>
<reference evidence="1" key="1">
    <citation type="journal article" date="2018" name="Org. Lett.">
        <title>Discovery, Biosynthesis, and Heterologous Production of Streptoseomycin, an Anti-Microaerophilic Bacteria Macrodilactone.</title>
        <authorList>
            <person name="Zhang B."/>
            <person name="Wang K.B."/>
            <person name="Wang W."/>
            <person name="Bi S.F."/>
            <person name="Mei Y.N."/>
            <person name="Deng X.Z."/>
            <person name="Jiao R.H."/>
            <person name="Tan R.X."/>
            <person name="Ge H.M."/>
        </authorList>
    </citation>
    <scope>NUCLEOTIDE SEQUENCE</scope>
    <source>
        <strain evidence="1">A01</strain>
    </source>
</reference>
<sequence length="290" mass="31430">MTANPVAGDLAGLSPSAVSLRGSWDDLPATVVAAIESHAGPVERVEPARDGYSSHVAATVSSGRYRVFVKGLRTDHPAAVAQGCEVSVNPFVVPLGPRLLWRVEADGWDVLGFEHLEGRRAEYRAGSGDLPLVAGAMTELGSVAGRKAPVPRAEQRWAPYLAGPAEERMVRGDSLLHTDWHHTNMLVTPDGQVRLVDWATATRGAAWIDPACWVVWLVYAGNTPHTAERCASLVPAWGAAEPAVLDAFAEVLARYWRYVAEHHPNRMTGELRDASERWAAYRRSPGPARP</sequence>